<dbReference type="AlphaFoldDB" id="A0A2M3ZMR2"/>
<dbReference type="EMBL" id="GGFM01009031">
    <property type="protein sequence ID" value="MBW29782.1"/>
    <property type="molecule type" value="Transcribed_RNA"/>
</dbReference>
<name>A0A2M3ZMR2_9DIPT</name>
<feature type="transmembrane region" description="Helical" evidence="1">
    <location>
        <begin position="12"/>
        <end position="32"/>
    </location>
</feature>
<keyword evidence="1" id="KW-0812">Transmembrane</keyword>
<proteinExistence type="predicted"/>
<sequence length="77" mass="8711">MILVISICCPQGCFCYHFFLSLSFFLSIFSSSLQPHPFPLLCAQMGVCPDRVWVILSCFAITSCFPVSLHIFTNKQK</sequence>
<evidence type="ECO:0000256" key="1">
    <source>
        <dbReference type="SAM" id="Phobius"/>
    </source>
</evidence>
<evidence type="ECO:0000313" key="2">
    <source>
        <dbReference type="EMBL" id="MBW29782.1"/>
    </source>
</evidence>
<feature type="transmembrane region" description="Helical" evidence="1">
    <location>
        <begin position="52"/>
        <end position="72"/>
    </location>
</feature>
<protein>
    <submittedName>
        <fullName evidence="2">Putative secreted peptide</fullName>
    </submittedName>
</protein>
<keyword evidence="1" id="KW-0472">Membrane</keyword>
<organism evidence="2">
    <name type="scientific">Anopheles braziliensis</name>
    <dbReference type="NCBI Taxonomy" id="58242"/>
    <lineage>
        <taxon>Eukaryota</taxon>
        <taxon>Metazoa</taxon>
        <taxon>Ecdysozoa</taxon>
        <taxon>Arthropoda</taxon>
        <taxon>Hexapoda</taxon>
        <taxon>Insecta</taxon>
        <taxon>Pterygota</taxon>
        <taxon>Neoptera</taxon>
        <taxon>Endopterygota</taxon>
        <taxon>Diptera</taxon>
        <taxon>Nematocera</taxon>
        <taxon>Culicoidea</taxon>
        <taxon>Culicidae</taxon>
        <taxon>Anophelinae</taxon>
        <taxon>Anopheles</taxon>
    </lineage>
</organism>
<accession>A0A2M3ZMR2</accession>
<keyword evidence="1" id="KW-1133">Transmembrane helix</keyword>
<reference evidence="2" key="1">
    <citation type="submission" date="2018-01" db="EMBL/GenBank/DDBJ databases">
        <title>An insight into the sialome of Amazonian anophelines.</title>
        <authorList>
            <person name="Ribeiro J.M."/>
            <person name="Scarpassa V."/>
            <person name="Calvo E."/>
        </authorList>
    </citation>
    <scope>NUCLEOTIDE SEQUENCE</scope>
    <source>
        <tissue evidence="2">Salivary glands</tissue>
    </source>
</reference>